<reference evidence="2" key="2">
    <citation type="submission" date="2015-01" db="EMBL/GenBank/DDBJ databases">
        <title>Evolutionary Origins and Diversification of the Mycorrhizal Mutualists.</title>
        <authorList>
            <consortium name="DOE Joint Genome Institute"/>
            <consortium name="Mycorrhizal Genomics Consortium"/>
            <person name="Kohler A."/>
            <person name="Kuo A."/>
            <person name="Nagy L.G."/>
            <person name="Floudas D."/>
            <person name="Copeland A."/>
            <person name="Barry K.W."/>
            <person name="Cichocki N."/>
            <person name="Veneault-Fourrey C."/>
            <person name="LaButti K."/>
            <person name="Lindquist E.A."/>
            <person name="Lipzen A."/>
            <person name="Lundell T."/>
            <person name="Morin E."/>
            <person name="Murat C."/>
            <person name="Riley R."/>
            <person name="Ohm R."/>
            <person name="Sun H."/>
            <person name="Tunlid A."/>
            <person name="Henrissat B."/>
            <person name="Grigoriev I.V."/>
            <person name="Hibbett D.S."/>
            <person name="Martin F."/>
        </authorList>
    </citation>
    <scope>NUCLEOTIDE SEQUENCE [LARGE SCALE GENOMIC DNA]</scope>
    <source>
        <strain evidence="2">UH-Slu-Lm8-n1</strain>
    </source>
</reference>
<dbReference type="EMBL" id="KN835507">
    <property type="protein sequence ID" value="KIK36689.1"/>
    <property type="molecule type" value="Genomic_DNA"/>
</dbReference>
<evidence type="ECO:0000313" key="2">
    <source>
        <dbReference type="Proteomes" id="UP000054485"/>
    </source>
</evidence>
<reference evidence="1 2" key="1">
    <citation type="submission" date="2014-04" db="EMBL/GenBank/DDBJ databases">
        <authorList>
            <consortium name="DOE Joint Genome Institute"/>
            <person name="Kuo A."/>
            <person name="Ruytinx J."/>
            <person name="Rineau F."/>
            <person name="Colpaert J."/>
            <person name="Kohler A."/>
            <person name="Nagy L.G."/>
            <person name="Floudas D."/>
            <person name="Copeland A."/>
            <person name="Barry K.W."/>
            <person name="Cichocki N."/>
            <person name="Veneault-Fourrey C."/>
            <person name="LaButti K."/>
            <person name="Lindquist E.A."/>
            <person name="Lipzen A."/>
            <person name="Lundell T."/>
            <person name="Morin E."/>
            <person name="Murat C."/>
            <person name="Sun H."/>
            <person name="Tunlid A."/>
            <person name="Henrissat B."/>
            <person name="Grigoriev I.V."/>
            <person name="Hibbett D.S."/>
            <person name="Martin F."/>
            <person name="Nordberg H.P."/>
            <person name="Cantor M.N."/>
            <person name="Hua S.X."/>
        </authorList>
    </citation>
    <scope>NUCLEOTIDE SEQUENCE [LARGE SCALE GENOMIC DNA]</scope>
    <source>
        <strain evidence="1 2">UH-Slu-Lm8-n1</strain>
    </source>
</reference>
<keyword evidence="2" id="KW-1185">Reference proteome</keyword>
<organism evidence="1 2">
    <name type="scientific">Suillus luteus UH-Slu-Lm8-n1</name>
    <dbReference type="NCBI Taxonomy" id="930992"/>
    <lineage>
        <taxon>Eukaryota</taxon>
        <taxon>Fungi</taxon>
        <taxon>Dikarya</taxon>
        <taxon>Basidiomycota</taxon>
        <taxon>Agaricomycotina</taxon>
        <taxon>Agaricomycetes</taxon>
        <taxon>Agaricomycetidae</taxon>
        <taxon>Boletales</taxon>
        <taxon>Suillineae</taxon>
        <taxon>Suillaceae</taxon>
        <taxon>Suillus</taxon>
    </lineage>
</organism>
<accession>A0A0D0AEZ8</accession>
<sequence>MHQALLIPEVFLEIIAHVNQTQNPSSTAEKALARKSIAALATTCKTFHEPAMDLLWSKVDQLEPLLGCVTRLHPLIYHSGSRWHNTWSKGIEPLSTYEARQFLRHSSRIRSLNVQSDHFFHLLSVIPAGECVFSGLRSLTWKLSTGKYLNLFLSRTLHRCSLFTINQDLKNIVTRCAALEDLSIKKLNFDASTADELSLLSDSVRVCKRLVTLSCPPLDWVAWEHLSSLPDLFKLGVRDVQIRGVPPWTLERDIASPTQFLNVTVLSLQVHSAAYIITVMQHSQFPSLTELKIETDLLSSEEAEQFFCALSNCKACQTLQQLEITIISFGPRSGQQAGPLAAIPHLLCFTQLRTLRLVCRFSYIYLDNDLLLAAMSNWPHLCALEIEGSCLHPSTVTFCGLFTALRLCPHLHTLRVLIDPADAKIGPNKKQHTSLKTVDFDTLSPIANTADVARIIFNALPCVDQVNRFTMHTKEWDEVNRHLKSLKAGALHVAGPASSL</sequence>
<gene>
    <name evidence="1" type="ORF">CY34DRAFT_498716</name>
</gene>
<dbReference type="STRING" id="930992.A0A0D0AEZ8"/>
<dbReference type="SUPFAM" id="SSF52047">
    <property type="entry name" value="RNI-like"/>
    <property type="match status" value="1"/>
</dbReference>
<dbReference type="Proteomes" id="UP000054485">
    <property type="component" value="Unassembled WGS sequence"/>
</dbReference>
<dbReference type="InParanoid" id="A0A0D0AEZ8"/>
<name>A0A0D0AEZ8_9AGAM</name>
<dbReference type="HOGENOM" id="CLU_021164_0_2_1"/>
<evidence type="ECO:0000313" key="1">
    <source>
        <dbReference type="EMBL" id="KIK36689.1"/>
    </source>
</evidence>
<proteinExistence type="predicted"/>
<dbReference type="OrthoDB" id="3258386at2759"/>
<dbReference type="AlphaFoldDB" id="A0A0D0AEZ8"/>
<dbReference type="Gene3D" id="3.80.10.10">
    <property type="entry name" value="Ribonuclease Inhibitor"/>
    <property type="match status" value="1"/>
</dbReference>
<evidence type="ECO:0008006" key="3">
    <source>
        <dbReference type="Google" id="ProtNLM"/>
    </source>
</evidence>
<dbReference type="InterPro" id="IPR032675">
    <property type="entry name" value="LRR_dom_sf"/>
</dbReference>
<protein>
    <recommendedName>
        <fullName evidence="3">F-box domain-containing protein</fullName>
    </recommendedName>
</protein>